<feature type="compositionally biased region" description="Basic and acidic residues" evidence="1">
    <location>
        <begin position="130"/>
        <end position="139"/>
    </location>
</feature>
<dbReference type="PANTHER" id="PTHR35336">
    <property type="entry name" value="ADENOSYLCOBINAMIDE AMIDOHYDROLASE"/>
    <property type="match status" value="1"/>
</dbReference>
<reference evidence="2 3" key="1">
    <citation type="submission" date="2019-11" db="EMBL/GenBank/DDBJ databases">
        <title>Whole-genome sequence of the anaerobic purple sulfur bacterium Allochromatium palmeri DSM 15591.</title>
        <authorList>
            <person name="Kyndt J.A."/>
            <person name="Meyer T.E."/>
        </authorList>
    </citation>
    <scope>NUCLEOTIDE SEQUENCE [LARGE SCALE GENOMIC DNA]</scope>
    <source>
        <strain evidence="2 3">DSM 15591</strain>
    </source>
</reference>
<keyword evidence="3" id="KW-1185">Reference proteome</keyword>
<sequence length="402" mass="42691">MWIEDTERYRLTRQGRYLSAVFKRPHRVLSTCRLNGGLREDLTHIANHQSCEGVAHVVREASSTGHGLEDYHRAACAAGRLPPESTALMATAANMQCAVLARAEYEDLAVSVVATAGVLGNATRAGDPAGWHEHRDGSRAVEPGRAATEGPPGQSACIQPAPPEAGAGTIVTLVFINQPCTPACLVRAATLVTEGKSAAVLDLRMPSLQSARLATGTGTDQLAIAAPLRRADTDWERHWAGSHNSLGELVGRATHEAVTRCLLLQNGVCAELRRTLCAALGRHGCDETTLRELAHAELDAPDANCFERNLLALIHDPLSAAAAYGLAEILDLVEVGVLHAEVARESILNQAALLAAAVAVKPDAFASFRDMLQPQAELAPGRLAALAVVRGFERKWHASLAS</sequence>
<dbReference type="RefSeq" id="WP_155449809.1">
    <property type="nucleotide sequence ID" value="NZ_WNKT01000015.1"/>
</dbReference>
<evidence type="ECO:0000313" key="2">
    <source>
        <dbReference type="EMBL" id="MTW21221.1"/>
    </source>
</evidence>
<evidence type="ECO:0000313" key="3">
    <source>
        <dbReference type="Proteomes" id="UP000434044"/>
    </source>
</evidence>
<dbReference type="InterPro" id="IPR002808">
    <property type="entry name" value="AdoCbi_amidolase"/>
</dbReference>
<gene>
    <name evidence="2" type="ORF">GJ668_08925</name>
</gene>
<comment type="caution">
    <text evidence="2">The sequence shown here is derived from an EMBL/GenBank/DDBJ whole genome shotgun (WGS) entry which is preliminary data.</text>
</comment>
<protein>
    <recommendedName>
        <fullName evidence="4">Adenosylcobinamide amidohydrolase</fullName>
    </recommendedName>
</protein>
<evidence type="ECO:0008006" key="4">
    <source>
        <dbReference type="Google" id="ProtNLM"/>
    </source>
</evidence>
<dbReference type="EMBL" id="WNKT01000015">
    <property type="protein sequence ID" value="MTW21221.1"/>
    <property type="molecule type" value="Genomic_DNA"/>
</dbReference>
<name>A0A6N8ECB5_9GAMM</name>
<dbReference type="AlphaFoldDB" id="A0A6N8ECB5"/>
<dbReference type="PANTHER" id="PTHR35336:SF5">
    <property type="entry name" value="ADENOSYLCOBINAMIDE AMIDOHYDROLASE"/>
    <property type="match status" value="1"/>
</dbReference>
<dbReference type="InterPro" id="IPR052209">
    <property type="entry name" value="CbiZ"/>
</dbReference>
<organism evidence="2 3">
    <name type="scientific">Allochromatium palmeri</name>
    <dbReference type="NCBI Taxonomy" id="231048"/>
    <lineage>
        <taxon>Bacteria</taxon>
        <taxon>Pseudomonadati</taxon>
        <taxon>Pseudomonadota</taxon>
        <taxon>Gammaproteobacteria</taxon>
        <taxon>Chromatiales</taxon>
        <taxon>Chromatiaceae</taxon>
        <taxon>Allochromatium</taxon>
    </lineage>
</organism>
<proteinExistence type="predicted"/>
<feature type="region of interest" description="Disordered" evidence="1">
    <location>
        <begin position="125"/>
        <end position="155"/>
    </location>
</feature>
<accession>A0A6N8ECB5</accession>
<evidence type="ECO:0000256" key="1">
    <source>
        <dbReference type="SAM" id="MobiDB-lite"/>
    </source>
</evidence>
<dbReference type="OrthoDB" id="9767827at2"/>
<dbReference type="Pfam" id="PF01955">
    <property type="entry name" value="CbiZ"/>
    <property type="match status" value="1"/>
</dbReference>
<dbReference type="Proteomes" id="UP000434044">
    <property type="component" value="Unassembled WGS sequence"/>
</dbReference>